<proteinExistence type="predicted"/>
<dbReference type="EMBL" id="JAJSOW010000001">
    <property type="protein sequence ID" value="KAI9200323.1"/>
    <property type="molecule type" value="Genomic_DNA"/>
</dbReference>
<evidence type="ECO:0000313" key="1">
    <source>
        <dbReference type="EMBL" id="KAI9200323.1"/>
    </source>
</evidence>
<reference evidence="1" key="2">
    <citation type="submission" date="2023-02" db="EMBL/GenBank/DDBJ databases">
        <authorList>
            <person name="Swenson N.G."/>
            <person name="Wegrzyn J.L."/>
            <person name="Mcevoy S.L."/>
        </authorList>
    </citation>
    <scope>NUCLEOTIDE SEQUENCE</scope>
    <source>
        <strain evidence="1">91603</strain>
        <tissue evidence="1">Leaf</tissue>
    </source>
</reference>
<protein>
    <submittedName>
        <fullName evidence="1">Uncharacterized protein</fullName>
    </submittedName>
</protein>
<keyword evidence="2" id="KW-1185">Reference proteome</keyword>
<sequence length="95" mass="9896">MDYFTFMMEKRGAATPDLTKTFSGNLDTGTRSVGTAAPVGDADNAHWLGANNAIATHNTLTALAPNNSLERIVGATNAVASRNTLTASTPNNSLE</sequence>
<accession>A0AAD5P4K8</accession>
<organism evidence="1 2">
    <name type="scientific">Acer negundo</name>
    <name type="common">Box elder</name>
    <dbReference type="NCBI Taxonomy" id="4023"/>
    <lineage>
        <taxon>Eukaryota</taxon>
        <taxon>Viridiplantae</taxon>
        <taxon>Streptophyta</taxon>
        <taxon>Embryophyta</taxon>
        <taxon>Tracheophyta</taxon>
        <taxon>Spermatophyta</taxon>
        <taxon>Magnoliopsida</taxon>
        <taxon>eudicotyledons</taxon>
        <taxon>Gunneridae</taxon>
        <taxon>Pentapetalae</taxon>
        <taxon>rosids</taxon>
        <taxon>malvids</taxon>
        <taxon>Sapindales</taxon>
        <taxon>Sapindaceae</taxon>
        <taxon>Hippocastanoideae</taxon>
        <taxon>Acereae</taxon>
        <taxon>Acer</taxon>
    </lineage>
</organism>
<reference evidence="1" key="1">
    <citation type="journal article" date="2022" name="Plant J.">
        <title>Strategies of tolerance reflected in two North American maple genomes.</title>
        <authorList>
            <person name="McEvoy S.L."/>
            <person name="Sezen U.U."/>
            <person name="Trouern-Trend A."/>
            <person name="McMahon S.M."/>
            <person name="Schaberg P.G."/>
            <person name="Yang J."/>
            <person name="Wegrzyn J.L."/>
            <person name="Swenson N.G."/>
        </authorList>
    </citation>
    <scope>NUCLEOTIDE SEQUENCE</scope>
    <source>
        <strain evidence="1">91603</strain>
    </source>
</reference>
<dbReference type="AlphaFoldDB" id="A0AAD5P4K8"/>
<comment type="caution">
    <text evidence="1">The sequence shown here is derived from an EMBL/GenBank/DDBJ whole genome shotgun (WGS) entry which is preliminary data.</text>
</comment>
<dbReference type="Proteomes" id="UP001064489">
    <property type="component" value="Chromosome 9"/>
</dbReference>
<evidence type="ECO:0000313" key="2">
    <source>
        <dbReference type="Proteomes" id="UP001064489"/>
    </source>
</evidence>
<gene>
    <name evidence="1" type="ORF">LWI28_005988</name>
</gene>
<name>A0AAD5P4K8_ACENE</name>